<feature type="region of interest" description="Disordered" evidence="1">
    <location>
        <begin position="209"/>
        <end position="228"/>
    </location>
</feature>
<reference evidence="3" key="1">
    <citation type="submission" date="2021-06" db="EMBL/GenBank/DDBJ databases">
        <authorList>
            <person name="Hodson N. C."/>
            <person name="Mongue J. A."/>
            <person name="Jaron S. K."/>
        </authorList>
    </citation>
    <scope>NUCLEOTIDE SEQUENCE</scope>
</reference>
<evidence type="ECO:0000256" key="1">
    <source>
        <dbReference type="SAM" id="MobiDB-lite"/>
    </source>
</evidence>
<dbReference type="PANTHER" id="PTHR47705">
    <property type="entry name" value="AGAP000321-PA"/>
    <property type="match status" value="1"/>
</dbReference>
<dbReference type="AlphaFoldDB" id="A0A8J2JLE8"/>
<dbReference type="PANTHER" id="PTHR47705:SF1">
    <property type="entry name" value="PNP_UDP_1 DOMAIN-CONTAINING PROTEIN"/>
    <property type="match status" value="1"/>
</dbReference>
<feature type="domain" description="Winged helix-turn-helix" evidence="2">
    <location>
        <begin position="228"/>
        <end position="289"/>
    </location>
</feature>
<dbReference type="Proteomes" id="UP000708208">
    <property type="component" value="Unassembled WGS sequence"/>
</dbReference>
<organism evidence="3 4">
    <name type="scientific">Allacma fusca</name>
    <dbReference type="NCBI Taxonomy" id="39272"/>
    <lineage>
        <taxon>Eukaryota</taxon>
        <taxon>Metazoa</taxon>
        <taxon>Ecdysozoa</taxon>
        <taxon>Arthropoda</taxon>
        <taxon>Hexapoda</taxon>
        <taxon>Collembola</taxon>
        <taxon>Symphypleona</taxon>
        <taxon>Sminthuridae</taxon>
        <taxon>Allacma</taxon>
    </lineage>
</organism>
<sequence>MEEIGTETSLVISIWSPRISFRSTSIRSSQTDSIYELCRGISGRVQMPVSTMEGVAKVEEQIVMTPKSKTDKSTTILIERRRVEISDAGNNGQVHVAGGNHTGIIINKQITNGTTEEIPSQMSLEFKVFLINSVTKKHTLESRVLRFWFKDEFPTSERAKLCQEFFKELVSPSEFPRDYVGFIMKIMKLMQGHYLGIRKVEIELQQLEETDKPPERPLSADDGISPGGKVEVSETKLLEMIESAYPNPLSLVDISKQVQSTEDEIKPHLTSLQSKGLIKTLDNNAFTRVVQNETQVKIVKQMPKIIKAKQPTIAIITAQYCEKLAVDAMIDNPETFVRYTTVGESNVYTLGNIGSHRVVSTKLPSVGHTREAMIAAGNTTTRLLGTFQKVDFVFLIGTGGGVPHFTDYSKHVRLGDVVVSAPSDNQKFVYMYCDKATEKPSGGLEFETRGWIPSSLVLQEIASTIKDEGEEEWAQYVVQGLKHLKEQEADFDRPPATSDKLYMAIGEKDVIEVAHPTPHQPVSNKRKMESRVHLGCIASGRHVARDDHLRQDLASRLGIMAYDSEFDSVLESVLGNRRDSFIVIRGIADYKDGTRRRDWQPHAALVAAAFAKAIASRMEPPVDD</sequence>
<evidence type="ECO:0000313" key="3">
    <source>
        <dbReference type="EMBL" id="CAG7722647.1"/>
    </source>
</evidence>
<evidence type="ECO:0000259" key="2">
    <source>
        <dbReference type="Pfam" id="PF22979"/>
    </source>
</evidence>
<dbReference type="EMBL" id="CAJVCH010091277">
    <property type="protein sequence ID" value="CAG7722647.1"/>
    <property type="molecule type" value="Genomic_DNA"/>
</dbReference>
<comment type="caution">
    <text evidence="3">The sequence shown here is derived from an EMBL/GenBank/DDBJ whole genome shotgun (WGS) entry which is preliminary data.</text>
</comment>
<feature type="compositionally biased region" description="Basic and acidic residues" evidence="1">
    <location>
        <begin position="209"/>
        <end position="219"/>
    </location>
</feature>
<keyword evidence="4" id="KW-1185">Reference proteome</keyword>
<dbReference type="Pfam" id="PF22979">
    <property type="entry name" value="HTH_69"/>
    <property type="match status" value="1"/>
</dbReference>
<proteinExistence type="predicted"/>
<protein>
    <recommendedName>
        <fullName evidence="2">Winged helix-turn-helix domain-containing protein</fullName>
    </recommendedName>
</protein>
<accession>A0A8J2JLE8</accession>
<evidence type="ECO:0000313" key="4">
    <source>
        <dbReference type="Proteomes" id="UP000708208"/>
    </source>
</evidence>
<name>A0A8J2JLE8_9HEXA</name>
<gene>
    <name evidence="3" type="ORF">AFUS01_LOCUS11774</name>
</gene>
<dbReference type="InterPro" id="IPR055121">
    <property type="entry name" value="HTH_69"/>
</dbReference>
<dbReference type="OrthoDB" id="1577640at2759"/>